<dbReference type="Pfam" id="PF14759">
    <property type="entry name" value="Reductase_C"/>
    <property type="match status" value="1"/>
</dbReference>
<dbReference type="GO" id="GO:0016651">
    <property type="term" value="F:oxidoreductase activity, acting on NAD(P)H"/>
    <property type="evidence" value="ECO:0007669"/>
    <property type="project" value="TreeGrafter"/>
</dbReference>
<dbReference type="EMBL" id="X80041">
    <property type="protein sequence ID" value="CAA56349.1"/>
    <property type="molecule type" value="Genomic_DNA"/>
</dbReference>
<dbReference type="Pfam" id="PF07992">
    <property type="entry name" value="Pyr_redox_2"/>
    <property type="match status" value="1"/>
</dbReference>
<evidence type="ECO:0000256" key="1">
    <source>
        <dbReference type="ARBA" id="ARBA00001974"/>
    </source>
</evidence>
<dbReference type="InterPro" id="IPR036188">
    <property type="entry name" value="FAD/NAD-bd_sf"/>
</dbReference>
<protein>
    <submittedName>
        <fullName evidence="7">Ferredoxin reductase BPH</fullName>
    </submittedName>
</protein>
<dbReference type="InterPro" id="IPR023753">
    <property type="entry name" value="FAD/NAD-binding_dom"/>
</dbReference>
<dbReference type="PRINTS" id="PR00411">
    <property type="entry name" value="PNDRDTASEI"/>
</dbReference>
<dbReference type="InterPro" id="IPR016156">
    <property type="entry name" value="FAD/NAD-linked_Rdtase_dimer_sf"/>
</dbReference>
<dbReference type="InterPro" id="IPR050446">
    <property type="entry name" value="FAD-oxidoreductase/Apoptosis"/>
</dbReference>
<keyword evidence="4" id="KW-0560">Oxidoreductase</keyword>
<evidence type="ECO:0000313" key="7">
    <source>
        <dbReference type="EMBL" id="CAA56349.1"/>
    </source>
</evidence>
<dbReference type="AlphaFoldDB" id="Q57031"/>
<comment type="cofactor">
    <cofactor evidence="1">
        <name>FAD</name>
        <dbReference type="ChEBI" id="CHEBI:57692"/>
    </cofactor>
</comment>
<evidence type="ECO:0000256" key="2">
    <source>
        <dbReference type="ARBA" id="ARBA00022630"/>
    </source>
</evidence>
<dbReference type="PANTHER" id="PTHR43557:SF2">
    <property type="entry name" value="RIESKE DOMAIN-CONTAINING PROTEIN-RELATED"/>
    <property type="match status" value="1"/>
</dbReference>
<dbReference type="SUPFAM" id="SSF55424">
    <property type="entry name" value="FAD/NAD-linked reductases, dimerisation (C-terminal) domain"/>
    <property type="match status" value="1"/>
</dbReference>
<keyword evidence="2" id="KW-0285">Flavoprotein</keyword>
<dbReference type="SUPFAM" id="SSF51905">
    <property type="entry name" value="FAD/NAD(P)-binding domain"/>
    <property type="match status" value="2"/>
</dbReference>
<reference evidence="7" key="1">
    <citation type="submission" date="1994-07" db="EMBL/GenBank/DDBJ databases">
        <authorList>
            <person name="Asturias J."/>
        </authorList>
    </citation>
    <scope>NUCLEOTIDE SEQUENCE</scope>
</reference>
<evidence type="ECO:0000259" key="6">
    <source>
        <dbReference type="Pfam" id="PF14759"/>
    </source>
</evidence>
<dbReference type="GO" id="GO:0005737">
    <property type="term" value="C:cytoplasm"/>
    <property type="evidence" value="ECO:0007669"/>
    <property type="project" value="TreeGrafter"/>
</dbReference>
<feature type="domain" description="Reductase C-terminal" evidence="6">
    <location>
        <begin position="320"/>
        <end position="402"/>
    </location>
</feature>
<proteinExistence type="predicted"/>
<evidence type="ECO:0000256" key="4">
    <source>
        <dbReference type="ARBA" id="ARBA00023002"/>
    </source>
</evidence>
<keyword evidence="3" id="KW-0274">FAD</keyword>
<gene>
    <name evidence="7" type="primary">bphA4</name>
</gene>
<dbReference type="PIR" id="S51760">
    <property type="entry name" value="S51760"/>
</dbReference>
<accession>Q57031</accession>
<dbReference type="Gene3D" id="3.30.390.30">
    <property type="match status" value="1"/>
</dbReference>
<feature type="domain" description="FAD/NAD(P)-binding" evidence="5">
    <location>
        <begin position="5"/>
        <end position="299"/>
    </location>
</feature>
<dbReference type="InterPro" id="IPR028202">
    <property type="entry name" value="Reductase_C"/>
</dbReference>
<reference evidence="7" key="2">
    <citation type="journal article" date="1995" name="Gene">
        <title>The evolutionary relationship of biphenyl dioxygenase from gram-positive Rhodococcus globerulus P6 to multicomponent dioxygenases from gram-negative bacteria.</title>
        <authorList>
            <person name="Asturias J.A."/>
            <person name="Diaz E."/>
            <person name="Timmis K.N."/>
        </authorList>
    </citation>
    <scope>NUCLEOTIDE SEQUENCE</scope>
</reference>
<evidence type="ECO:0000256" key="3">
    <source>
        <dbReference type="ARBA" id="ARBA00022827"/>
    </source>
</evidence>
<evidence type="ECO:0000259" key="5">
    <source>
        <dbReference type="Pfam" id="PF07992"/>
    </source>
</evidence>
<sequence length="412" mass="42944">MTAAIAVIGNGVAGVSAAQTLRLEGFDGRLFLIGEEEHEPYDRTALSKAVLAGETAEPPPLMTSEQLEALDVESITGRTVVGVDSAAGTLRFADGGTLASDRLLLVTGARARVPRVPGVALSGVHTLRTSGDVKALRQAWRPGAHVVIVGGGLIGCEVATTARKVGLEVTLLEAGSELLTRVLGRQVGAWCRQRLEGLGVEVRLNTAVAEFVGRDYVSAVMTSDGNRFDVDSVLVCVGAEPNTVLAQSLGLKCDRGIVVDAAGSTDHPTIFAAGDAASWPLRSGGRRSLETYLNSQKQASAVVAAMLDRSIPAPQVPLSWTEVAGHHLQMIGDIEGPGEFVARGRIDDGPGSVFRLLGGEVVAAVAIDSPRDFAVVTRLVESRAVVSAHALGDGSSHLRDLLKGRSSPRAHI</sequence>
<dbReference type="PRINTS" id="PR00368">
    <property type="entry name" value="FADPNR"/>
</dbReference>
<dbReference type="PANTHER" id="PTHR43557">
    <property type="entry name" value="APOPTOSIS-INDUCING FACTOR 1"/>
    <property type="match status" value="1"/>
</dbReference>
<name>Q57031_RHOGO</name>
<organism evidence="7">
    <name type="scientific">Rhodococcus globerulus</name>
    <dbReference type="NCBI Taxonomy" id="33008"/>
    <lineage>
        <taxon>Bacteria</taxon>
        <taxon>Bacillati</taxon>
        <taxon>Actinomycetota</taxon>
        <taxon>Actinomycetes</taxon>
        <taxon>Mycobacteriales</taxon>
        <taxon>Nocardiaceae</taxon>
        <taxon>Rhodococcus</taxon>
    </lineage>
</organism>
<dbReference type="Gene3D" id="3.50.50.60">
    <property type="entry name" value="FAD/NAD(P)-binding domain"/>
    <property type="match status" value="2"/>
</dbReference>